<feature type="modified residue" description="4-aspartylphosphate" evidence="3">
    <location>
        <position position="58"/>
    </location>
</feature>
<dbReference type="SMART" id="SM00448">
    <property type="entry name" value="REC"/>
    <property type="match status" value="1"/>
</dbReference>
<evidence type="ECO:0000259" key="5">
    <source>
        <dbReference type="PROSITE" id="PS50110"/>
    </source>
</evidence>
<dbReference type="CDD" id="cd17535">
    <property type="entry name" value="REC_NarL-like"/>
    <property type="match status" value="1"/>
</dbReference>
<dbReference type="SUPFAM" id="SSF46894">
    <property type="entry name" value="C-terminal effector domain of the bipartite response regulators"/>
    <property type="match status" value="1"/>
</dbReference>
<proteinExistence type="predicted"/>
<dbReference type="SMART" id="SM00421">
    <property type="entry name" value="HTH_LUXR"/>
    <property type="match status" value="1"/>
</dbReference>
<dbReference type="InterPro" id="IPR039420">
    <property type="entry name" value="WalR-like"/>
</dbReference>
<dbReference type="SUPFAM" id="SSF52172">
    <property type="entry name" value="CheY-like"/>
    <property type="match status" value="1"/>
</dbReference>
<keyword evidence="1 3" id="KW-0597">Phosphoprotein</keyword>
<accession>A1ZMB7</accession>
<comment type="caution">
    <text evidence="6">The sequence shown here is derived from an EMBL/GenBank/DDBJ whole genome shotgun (WGS) entry which is preliminary data.</text>
</comment>
<dbReference type="CDD" id="cd06170">
    <property type="entry name" value="LuxR_C_like"/>
    <property type="match status" value="1"/>
</dbReference>
<feature type="domain" description="HTH luxR-type" evidence="4">
    <location>
        <begin position="152"/>
        <end position="217"/>
    </location>
</feature>
<dbReference type="PRINTS" id="PR00038">
    <property type="entry name" value="HTHLUXR"/>
</dbReference>
<dbReference type="OrthoDB" id="9797341at2"/>
<dbReference type="Gene3D" id="3.40.50.2300">
    <property type="match status" value="1"/>
</dbReference>
<dbReference type="InterPro" id="IPR016032">
    <property type="entry name" value="Sig_transdc_resp-reg_C-effctor"/>
</dbReference>
<evidence type="ECO:0000313" key="7">
    <source>
        <dbReference type="Proteomes" id="UP000004095"/>
    </source>
</evidence>
<dbReference type="GO" id="GO:0003677">
    <property type="term" value="F:DNA binding"/>
    <property type="evidence" value="ECO:0007669"/>
    <property type="project" value="UniProtKB-KW"/>
</dbReference>
<name>A1ZMB7_MICM2</name>
<dbReference type="InterPro" id="IPR011006">
    <property type="entry name" value="CheY-like_superfamily"/>
</dbReference>
<dbReference type="InterPro" id="IPR058245">
    <property type="entry name" value="NreC/VraR/RcsB-like_REC"/>
</dbReference>
<dbReference type="EMBL" id="AAWS01000016">
    <property type="protein sequence ID" value="EAY28297.1"/>
    <property type="molecule type" value="Genomic_DNA"/>
</dbReference>
<keyword evidence="2 6" id="KW-0238">DNA-binding</keyword>
<dbReference type="InterPro" id="IPR000792">
    <property type="entry name" value="Tscrpt_reg_LuxR_C"/>
</dbReference>
<dbReference type="GO" id="GO:0006355">
    <property type="term" value="P:regulation of DNA-templated transcription"/>
    <property type="evidence" value="ECO:0007669"/>
    <property type="project" value="InterPro"/>
</dbReference>
<evidence type="ECO:0000313" key="6">
    <source>
        <dbReference type="EMBL" id="EAY28297.1"/>
    </source>
</evidence>
<dbReference type="AlphaFoldDB" id="A1ZMB7"/>
<protein>
    <submittedName>
        <fullName evidence="6">DNA-binding response regulator, LuxR family</fullName>
    </submittedName>
</protein>
<dbReference type="PANTHER" id="PTHR43214">
    <property type="entry name" value="TWO-COMPONENT RESPONSE REGULATOR"/>
    <property type="match status" value="1"/>
</dbReference>
<evidence type="ECO:0000259" key="4">
    <source>
        <dbReference type="PROSITE" id="PS50043"/>
    </source>
</evidence>
<dbReference type="Pfam" id="PF00072">
    <property type="entry name" value="Response_reg"/>
    <property type="match status" value="1"/>
</dbReference>
<dbReference type="Pfam" id="PF00196">
    <property type="entry name" value="GerE"/>
    <property type="match status" value="1"/>
</dbReference>
<reference evidence="6 7" key="1">
    <citation type="submission" date="2007-01" db="EMBL/GenBank/DDBJ databases">
        <authorList>
            <person name="Haygood M."/>
            <person name="Podell S."/>
            <person name="Anderson C."/>
            <person name="Hopkinson B."/>
            <person name="Roe K."/>
            <person name="Barbeau K."/>
            <person name="Gaasterland T."/>
            <person name="Ferriera S."/>
            <person name="Johnson J."/>
            <person name="Kravitz S."/>
            <person name="Beeson K."/>
            <person name="Sutton G."/>
            <person name="Rogers Y.-H."/>
            <person name="Friedman R."/>
            <person name="Frazier M."/>
            <person name="Venter J.C."/>
        </authorList>
    </citation>
    <scope>NUCLEOTIDE SEQUENCE [LARGE SCALE GENOMIC DNA]</scope>
    <source>
        <strain evidence="6 7">ATCC 23134</strain>
    </source>
</reference>
<dbReference type="PROSITE" id="PS50043">
    <property type="entry name" value="HTH_LUXR_2"/>
    <property type="match status" value="1"/>
</dbReference>
<feature type="domain" description="Response regulatory" evidence="5">
    <location>
        <begin position="5"/>
        <end position="123"/>
    </location>
</feature>
<dbReference type="Proteomes" id="UP000004095">
    <property type="component" value="Unassembled WGS sequence"/>
</dbReference>
<dbReference type="PROSITE" id="PS50110">
    <property type="entry name" value="RESPONSE_REGULATORY"/>
    <property type="match status" value="1"/>
</dbReference>
<dbReference type="eggNOG" id="COG2197">
    <property type="taxonomic scope" value="Bacteria"/>
</dbReference>
<organism evidence="6 7">
    <name type="scientific">Microscilla marina ATCC 23134</name>
    <dbReference type="NCBI Taxonomy" id="313606"/>
    <lineage>
        <taxon>Bacteria</taxon>
        <taxon>Pseudomonadati</taxon>
        <taxon>Bacteroidota</taxon>
        <taxon>Cytophagia</taxon>
        <taxon>Cytophagales</taxon>
        <taxon>Microscillaceae</taxon>
        <taxon>Microscilla</taxon>
    </lineage>
</organism>
<dbReference type="GO" id="GO:0000160">
    <property type="term" value="P:phosphorelay signal transduction system"/>
    <property type="evidence" value="ECO:0007669"/>
    <property type="project" value="InterPro"/>
</dbReference>
<dbReference type="InterPro" id="IPR001789">
    <property type="entry name" value="Sig_transdc_resp-reg_receiver"/>
</dbReference>
<dbReference type="RefSeq" id="WP_002697965.1">
    <property type="nucleotide sequence ID" value="NZ_AAWS01000016.1"/>
</dbReference>
<dbReference type="PANTHER" id="PTHR43214:SF43">
    <property type="entry name" value="TWO-COMPONENT RESPONSE REGULATOR"/>
    <property type="match status" value="1"/>
</dbReference>
<evidence type="ECO:0000256" key="2">
    <source>
        <dbReference type="ARBA" id="ARBA00023125"/>
    </source>
</evidence>
<sequence length="222" mass="25723">MNPIKIGIVDDHRLFREGLIFVIEQNQDLKVILEAEQGQDLLDQLASTPKLPDIILMDIRMPVMDGLECTQLIKKQYPSIKIITVTTYDQVDYILYLLKLGVNGYLRKIVSGKEICHAIRATWEQEYYFDSFVTQIMLDGLKRKRNFVAKPKIDGQVNITPREQEVLELILKEYTTQEIADRLFVSIHTVETHRKKLFNKFGVKNVVGLVVRALQMRQFSVA</sequence>
<gene>
    <name evidence="6" type="ORF">M23134_03849</name>
</gene>
<evidence type="ECO:0000256" key="1">
    <source>
        <dbReference type="ARBA" id="ARBA00022553"/>
    </source>
</evidence>
<evidence type="ECO:0000256" key="3">
    <source>
        <dbReference type="PROSITE-ProRule" id="PRU00169"/>
    </source>
</evidence>
<keyword evidence="7" id="KW-1185">Reference proteome</keyword>